<sequence>MISRYLLRKAETNGKIPIPKQVPKQLISESEQEEFHCLMADDDADVFDFYNVEFTHITIGLVKVAENRLVDCISEDIYQQTSLLYRESFLPTYIETVQEMFVFGTVRVTLAINRFGNSKFNATSFAINRYDDVSYSRNIRYHGVTIRFSYNGHITDMMTSATVEEQI</sequence>
<organism evidence="1 2">
    <name type="scientific">Dorcoceras hygrometricum</name>
    <dbReference type="NCBI Taxonomy" id="472368"/>
    <lineage>
        <taxon>Eukaryota</taxon>
        <taxon>Viridiplantae</taxon>
        <taxon>Streptophyta</taxon>
        <taxon>Embryophyta</taxon>
        <taxon>Tracheophyta</taxon>
        <taxon>Spermatophyta</taxon>
        <taxon>Magnoliopsida</taxon>
        <taxon>eudicotyledons</taxon>
        <taxon>Gunneridae</taxon>
        <taxon>Pentapetalae</taxon>
        <taxon>asterids</taxon>
        <taxon>lamiids</taxon>
        <taxon>Lamiales</taxon>
        <taxon>Gesneriaceae</taxon>
        <taxon>Didymocarpoideae</taxon>
        <taxon>Trichosporeae</taxon>
        <taxon>Loxocarpinae</taxon>
        <taxon>Dorcoceras</taxon>
    </lineage>
</organism>
<evidence type="ECO:0000313" key="2">
    <source>
        <dbReference type="Proteomes" id="UP000250235"/>
    </source>
</evidence>
<protein>
    <submittedName>
        <fullName evidence="1">TTF-type zinc finger protein with HAT dimerization domain</fullName>
    </submittedName>
</protein>
<dbReference type="EMBL" id="KQ987177">
    <property type="protein sequence ID" value="KZV57982.1"/>
    <property type="molecule type" value="Genomic_DNA"/>
</dbReference>
<evidence type="ECO:0000313" key="1">
    <source>
        <dbReference type="EMBL" id="KZV57982.1"/>
    </source>
</evidence>
<dbReference type="AlphaFoldDB" id="A0A2Z7DEM8"/>
<proteinExistence type="predicted"/>
<accession>A0A2Z7DEM8</accession>
<gene>
    <name evidence="1" type="ORF">F511_12471</name>
</gene>
<name>A0A2Z7DEM8_9LAMI</name>
<keyword evidence="2" id="KW-1185">Reference proteome</keyword>
<reference evidence="1 2" key="1">
    <citation type="journal article" date="2015" name="Proc. Natl. Acad. Sci. U.S.A.">
        <title>The resurrection genome of Boea hygrometrica: A blueprint for survival of dehydration.</title>
        <authorList>
            <person name="Xiao L."/>
            <person name="Yang G."/>
            <person name="Zhang L."/>
            <person name="Yang X."/>
            <person name="Zhao S."/>
            <person name="Ji Z."/>
            <person name="Zhou Q."/>
            <person name="Hu M."/>
            <person name="Wang Y."/>
            <person name="Chen M."/>
            <person name="Xu Y."/>
            <person name="Jin H."/>
            <person name="Xiao X."/>
            <person name="Hu G."/>
            <person name="Bao F."/>
            <person name="Hu Y."/>
            <person name="Wan P."/>
            <person name="Li L."/>
            <person name="Deng X."/>
            <person name="Kuang T."/>
            <person name="Xiang C."/>
            <person name="Zhu J.K."/>
            <person name="Oliver M.J."/>
            <person name="He Y."/>
        </authorList>
    </citation>
    <scope>NUCLEOTIDE SEQUENCE [LARGE SCALE GENOMIC DNA]</scope>
    <source>
        <strain evidence="2">cv. XS01</strain>
    </source>
</reference>
<dbReference type="Proteomes" id="UP000250235">
    <property type="component" value="Unassembled WGS sequence"/>
</dbReference>